<feature type="chain" id="PRO_5012613886" description="DUF3450 domain-containing protein" evidence="2">
    <location>
        <begin position="21"/>
        <end position="256"/>
    </location>
</feature>
<keyword evidence="1" id="KW-0175">Coiled coil</keyword>
<evidence type="ECO:0000256" key="2">
    <source>
        <dbReference type="SAM" id="SignalP"/>
    </source>
</evidence>
<dbReference type="STRING" id="484498.SAMN05421686_103370"/>
<dbReference type="RefSeq" id="WP_076514856.1">
    <property type="nucleotide sequence ID" value="NZ_FTOH01000003.1"/>
</dbReference>
<evidence type="ECO:0008006" key="5">
    <source>
        <dbReference type="Google" id="ProtNLM"/>
    </source>
</evidence>
<organism evidence="3 4">
    <name type="scientific">Thalassolituus maritimus</name>
    <dbReference type="NCBI Taxonomy" id="484498"/>
    <lineage>
        <taxon>Bacteria</taxon>
        <taxon>Pseudomonadati</taxon>
        <taxon>Pseudomonadota</taxon>
        <taxon>Gammaproteobacteria</taxon>
        <taxon>Oceanospirillales</taxon>
        <taxon>Oceanospirillaceae</taxon>
        <taxon>Thalassolituus</taxon>
    </lineage>
</organism>
<evidence type="ECO:0000313" key="3">
    <source>
        <dbReference type="EMBL" id="SIS70583.1"/>
    </source>
</evidence>
<dbReference type="Proteomes" id="UP000185639">
    <property type="component" value="Unassembled WGS sequence"/>
</dbReference>
<dbReference type="Pfam" id="PF11932">
    <property type="entry name" value="DUF3450"/>
    <property type="match status" value="1"/>
</dbReference>
<evidence type="ECO:0000313" key="4">
    <source>
        <dbReference type="Proteomes" id="UP000185639"/>
    </source>
</evidence>
<dbReference type="PIRSF" id="PIRSF028069">
    <property type="entry name" value="UCP028069"/>
    <property type="match status" value="1"/>
</dbReference>
<gene>
    <name evidence="3" type="ORF">SAMN05421686_103370</name>
</gene>
<dbReference type="EMBL" id="FTOH01000003">
    <property type="protein sequence ID" value="SIS70583.1"/>
    <property type="molecule type" value="Genomic_DNA"/>
</dbReference>
<dbReference type="AlphaFoldDB" id="A0A1N7L9W0"/>
<sequence length="256" mass="28661">MNRFTLPLAASILMFPLAVGADTDSASKMVLKTDENSAAVQRKINALDDSTRDKLEETRQLLARAEQLALYNSQMEAIIANQEEEKLSLDQQIEDINDTEQGILPLMQLMLSQLEADINTGLPFLKEERAVRLAKLKASLGRADVTVSEKFRRVLEALQIEVDYGRTLERYRENEDGRAFDYLRIGNVALYRRSLDAGESWMWVDGAWRSLSDDLAQPLERASRVAEQSVAPQLIVVPMSTPENSSSDITSLKGGE</sequence>
<dbReference type="OrthoDB" id="5880116at2"/>
<feature type="signal peptide" evidence="2">
    <location>
        <begin position="1"/>
        <end position="20"/>
    </location>
</feature>
<keyword evidence="2" id="KW-0732">Signal</keyword>
<keyword evidence="4" id="KW-1185">Reference proteome</keyword>
<name>A0A1N7L9W0_9GAMM</name>
<reference evidence="4" key="1">
    <citation type="submission" date="2017-01" db="EMBL/GenBank/DDBJ databases">
        <authorList>
            <person name="Varghese N."/>
            <person name="Submissions S."/>
        </authorList>
    </citation>
    <scope>NUCLEOTIDE SEQUENCE [LARGE SCALE GENOMIC DNA]</scope>
    <source>
        <strain evidence="4">DSM 24913</strain>
    </source>
</reference>
<dbReference type="InterPro" id="IPR016866">
    <property type="entry name" value="UCP028069"/>
</dbReference>
<proteinExistence type="predicted"/>
<protein>
    <recommendedName>
        <fullName evidence="5">DUF3450 domain-containing protein</fullName>
    </recommendedName>
</protein>
<evidence type="ECO:0000256" key="1">
    <source>
        <dbReference type="SAM" id="Coils"/>
    </source>
</evidence>
<accession>A0A1N7L9W0</accession>
<feature type="coiled-coil region" evidence="1">
    <location>
        <begin position="72"/>
        <end position="99"/>
    </location>
</feature>